<organism evidence="2 3">
    <name type="scientific">Vagococcus silagei</name>
    <dbReference type="NCBI Taxonomy" id="2508885"/>
    <lineage>
        <taxon>Bacteria</taxon>
        <taxon>Bacillati</taxon>
        <taxon>Bacillota</taxon>
        <taxon>Bacilli</taxon>
        <taxon>Lactobacillales</taxon>
        <taxon>Enterococcaceae</taxon>
        <taxon>Vagococcus</taxon>
    </lineage>
</organism>
<feature type="transmembrane region" description="Helical" evidence="1">
    <location>
        <begin position="169"/>
        <end position="189"/>
    </location>
</feature>
<accession>A0A4S3B567</accession>
<keyword evidence="1" id="KW-1133">Transmembrane helix</keyword>
<gene>
    <name evidence="2" type="ORF">ESZ54_09195</name>
</gene>
<proteinExistence type="predicted"/>
<feature type="transmembrane region" description="Helical" evidence="1">
    <location>
        <begin position="243"/>
        <end position="270"/>
    </location>
</feature>
<evidence type="ECO:0000256" key="1">
    <source>
        <dbReference type="SAM" id="Phobius"/>
    </source>
</evidence>
<evidence type="ECO:0000313" key="2">
    <source>
        <dbReference type="EMBL" id="THB60753.1"/>
    </source>
</evidence>
<feature type="transmembrane region" description="Helical" evidence="1">
    <location>
        <begin position="201"/>
        <end position="223"/>
    </location>
</feature>
<keyword evidence="1" id="KW-0472">Membrane</keyword>
<dbReference type="RefSeq" id="WP_136137378.1">
    <property type="nucleotide sequence ID" value="NZ_SDGV01000018.1"/>
</dbReference>
<dbReference type="AlphaFoldDB" id="A0A4S3B567"/>
<comment type="caution">
    <text evidence="2">The sequence shown here is derived from an EMBL/GenBank/DDBJ whole genome shotgun (WGS) entry which is preliminary data.</text>
</comment>
<reference evidence="2 3" key="1">
    <citation type="submission" date="2019-01" db="EMBL/GenBank/DDBJ databases">
        <title>Vagococcus silagei sp. nov. isolated from brewer's grain.</title>
        <authorList>
            <person name="Guu J.-R."/>
        </authorList>
    </citation>
    <scope>NUCLEOTIDE SEQUENCE [LARGE SCALE GENOMIC DNA]</scope>
    <source>
        <strain evidence="2 3">2B-2</strain>
    </source>
</reference>
<keyword evidence="3" id="KW-1185">Reference proteome</keyword>
<dbReference type="EMBL" id="SDGV01000018">
    <property type="protein sequence ID" value="THB60753.1"/>
    <property type="molecule type" value="Genomic_DNA"/>
</dbReference>
<keyword evidence="1" id="KW-0812">Transmembrane</keyword>
<feature type="transmembrane region" description="Helical" evidence="1">
    <location>
        <begin position="7"/>
        <end position="29"/>
    </location>
</feature>
<protein>
    <submittedName>
        <fullName evidence="2">Uncharacterized protein</fullName>
    </submittedName>
</protein>
<dbReference type="Proteomes" id="UP000310506">
    <property type="component" value="Unassembled WGS sequence"/>
</dbReference>
<evidence type="ECO:0000313" key="3">
    <source>
        <dbReference type="Proteomes" id="UP000310506"/>
    </source>
</evidence>
<dbReference type="OrthoDB" id="2192550at2"/>
<name>A0A4S3B567_9ENTE</name>
<sequence>MQKKFSALYQGLLTIILIMVLFLFSFLILTRQTITSSDYLIDTADKVKYYDETTTQINQAIQDLGMASGINKDGLKNAISSEQVAKDFTLFIQHSFSGDGYKTDEKPIKDSVRKAIENYAEKENKVIDQNNKQSIEFFLDKSYEIYDSNIRLPLVPTIGLKAERFRHQIFKLLGILGIIFIVMLVLLYFASHKHKHVLLRFFAYANLSTGILYIFLAIILKFFNPINRIGLSQKNLFDLVTSFINGMLPMTVGIMLIFIVVGLILAFLSIRIRSNLIDKSERREREREESFDMFYKQNRMAKEKNER</sequence>